<sequence length="140" mass="15373">MKLLEKKSRDYRKMICIVCPQGCTLEVVRGQGDSWEVKGGCSRGKEYAIAEISCPRRVVTTTVKLKGSKLRRLPVKTSHPFPKEKIPALMEFLKSVEVQAPIQMGEVVVSNLLGEGVDLLATRSVSLEKSAQGTLRGSLS</sequence>
<organism evidence="1 2">
    <name type="scientific">Thermatribacter velox</name>
    <dbReference type="NCBI Taxonomy" id="3039681"/>
    <lineage>
        <taxon>Bacteria</taxon>
        <taxon>Pseudomonadati</taxon>
        <taxon>Atribacterota</taxon>
        <taxon>Atribacteria</taxon>
        <taxon>Atribacterales</taxon>
        <taxon>Thermatribacteraceae</taxon>
        <taxon>Thermatribacter</taxon>
    </lineage>
</organism>
<gene>
    <name evidence="1" type="ORF">QBE54_01875</name>
</gene>
<dbReference type="PANTHER" id="PTHR39450:SF1">
    <property type="entry name" value="DUF1667 DOMAIN-CONTAINING PROTEIN"/>
    <property type="match status" value="1"/>
</dbReference>
<accession>A0ABZ2YBX8</accession>
<reference evidence="1 2" key="1">
    <citation type="submission" date="2023-03" db="EMBL/GenBank/DDBJ databases">
        <title>Novel Species.</title>
        <authorList>
            <person name="Ma S."/>
        </authorList>
    </citation>
    <scope>NUCLEOTIDE SEQUENCE [LARGE SCALE GENOMIC DNA]</scope>
    <source>
        <strain evidence="1 2">B11</strain>
    </source>
</reference>
<dbReference type="InterPro" id="IPR012460">
    <property type="entry name" value="DUF1667"/>
</dbReference>
<evidence type="ECO:0000313" key="1">
    <source>
        <dbReference type="EMBL" id="WZL76505.1"/>
    </source>
</evidence>
<protein>
    <submittedName>
        <fullName evidence="1">DUF1667 domain-containing protein</fullName>
    </submittedName>
</protein>
<dbReference type="EMBL" id="CP121689">
    <property type="protein sequence ID" value="WZL76505.1"/>
    <property type="molecule type" value="Genomic_DNA"/>
</dbReference>
<dbReference type="InterPro" id="IPR036593">
    <property type="entry name" value="CPE0013-like_sf"/>
</dbReference>
<dbReference type="Gene3D" id="3.10.530.10">
    <property type="entry name" value="CPE0013-like"/>
    <property type="match status" value="1"/>
</dbReference>
<evidence type="ECO:0000313" key="2">
    <source>
        <dbReference type="Proteomes" id="UP001461341"/>
    </source>
</evidence>
<dbReference type="PANTHER" id="PTHR39450">
    <property type="entry name" value="MOLYBDOPTERIN OXIDOREDUCTASE, 4FE-4S CLUSTER-BINDING SUBUNIT"/>
    <property type="match status" value="1"/>
</dbReference>
<name>A0ABZ2YBX8_9BACT</name>
<keyword evidence="2" id="KW-1185">Reference proteome</keyword>
<proteinExistence type="predicted"/>
<dbReference type="Proteomes" id="UP001461341">
    <property type="component" value="Chromosome"/>
</dbReference>
<dbReference type="RefSeq" id="WP_369018669.1">
    <property type="nucleotide sequence ID" value="NZ_CP121689.1"/>
</dbReference>
<dbReference type="SUPFAM" id="SSF160148">
    <property type="entry name" value="CPE0013-like"/>
    <property type="match status" value="1"/>
</dbReference>
<dbReference type="Pfam" id="PF07892">
    <property type="entry name" value="DUF1667"/>
    <property type="match status" value="1"/>
</dbReference>